<organism evidence="5 6">
    <name type="scientific">Ramazzottius varieornatus</name>
    <name type="common">Water bear</name>
    <name type="synonym">Tardigrade</name>
    <dbReference type="NCBI Taxonomy" id="947166"/>
    <lineage>
        <taxon>Eukaryota</taxon>
        <taxon>Metazoa</taxon>
        <taxon>Ecdysozoa</taxon>
        <taxon>Tardigrada</taxon>
        <taxon>Eutardigrada</taxon>
        <taxon>Parachela</taxon>
        <taxon>Hypsibioidea</taxon>
        <taxon>Ramazzottiidae</taxon>
        <taxon>Ramazzottius</taxon>
    </lineage>
</organism>
<dbReference type="Pfam" id="PF03366">
    <property type="entry name" value="YEATS"/>
    <property type="match status" value="1"/>
</dbReference>
<feature type="compositionally biased region" description="Polar residues" evidence="3">
    <location>
        <begin position="236"/>
        <end position="257"/>
    </location>
</feature>
<feature type="domain" description="YEATS" evidence="4">
    <location>
        <begin position="1"/>
        <end position="149"/>
    </location>
</feature>
<feature type="compositionally biased region" description="Basic residues" evidence="3">
    <location>
        <begin position="365"/>
        <end position="374"/>
    </location>
</feature>
<dbReference type="InterPro" id="IPR052790">
    <property type="entry name" value="YEATS_domain"/>
</dbReference>
<dbReference type="OrthoDB" id="10053467at2759"/>
<dbReference type="Gene3D" id="1.20.1270.290">
    <property type="match status" value="1"/>
</dbReference>
<sequence length="542" mass="60584">MATSNIQIQFEVGHTALYRPNDLAGTTHDWVVFLRSPKGAPDISPLIRKVVFHLHNSFQLPIRVVDKPPYEVRESGYAGFMLPIEIHFAKPPTSDKQSSQSQAYHNQLQKVRYDYDLAFNPSESCNVLQIEKVTFQSPYMEFRRALLNAGGVGLLETDIKSVTPGRPMIQTMKHSGPTDRIAKRFSAVPTFEEFAELFNIKLDPNKAVPLRNKPDASKEKPRDTNSSKDRQEEKIQSVNKKAPVQNTPQNMSKTQKQLAVRDNVPKPSVSPKPKIRPASIIQPFQNAPSTTNTSRLKDSAAPSSQGPPAKPLSRLGVPTSMRVSPRPISPPSPIAKSSAGQKSHQEPAASESESSASEEDQVFIRTKHSAKVRRGSTGFRLPKVNGRSTSPSQLLENVKNAAVSELSDDESSDDLVPDLTSIRVTKTTPVPPVSSEEDEEASSPEPFQETPPRILTEYEEDERYRLQCLLSQLEDRLVIQRIVDVLDPLGAFLIDQKAGTFSFNLYMLDEKTYKNVRDIADFDSYEFDEAAEFVEDRRTSKR</sequence>
<dbReference type="PANTHER" id="PTHR47827">
    <property type="entry name" value="AHD DOMAIN-CONTAINING PROTEIN"/>
    <property type="match status" value="1"/>
</dbReference>
<evidence type="ECO:0000259" key="4">
    <source>
        <dbReference type="PROSITE" id="PS51037"/>
    </source>
</evidence>
<dbReference type="InterPro" id="IPR055129">
    <property type="entry name" value="YEATS_dom"/>
</dbReference>
<dbReference type="Pfam" id="PF17793">
    <property type="entry name" value="AHD"/>
    <property type="match status" value="1"/>
</dbReference>
<evidence type="ECO:0000313" key="6">
    <source>
        <dbReference type="Proteomes" id="UP000186922"/>
    </source>
</evidence>
<feature type="compositionally biased region" description="Polar residues" evidence="3">
    <location>
        <begin position="386"/>
        <end position="395"/>
    </location>
</feature>
<feature type="region of interest" description="Disordered" evidence="3">
    <location>
        <begin position="206"/>
        <end position="395"/>
    </location>
</feature>
<evidence type="ECO:0000256" key="2">
    <source>
        <dbReference type="PROSITE-ProRule" id="PRU00376"/>
    </source>
</evidence>
<feature type="compositionally biased region" description="Low complexity" evidence="3">
    <location>
        <begin position="346"/>
        <end position="355"/>
    </location>
</feature>
<dbReference type="AlphaFoldDB" id="A0A1D1V2Z4"/>
<dbReference type="PANTHER" id="PTHR47827:SF3">
    <property type="entry name" value="AF-9 ANC1 HOMOLOGY DOMAIN-CONTAINING PROTEIN"/>
    <property type="match status" value="1"/>
</dbReference>
<keyword evidence="1 2" id="KW-0539">Nucleus</keyword>
<evidence type="ECO:0000256" key="3">
    <source>
        <dbReference type="SAM" id="MobiDB-lite"/>
    </source>
</evidence>
<dbReference type="PROSITE" id="PS51037">
    <property type="entry name" value="YEATS"/>
    <property type="match status" value="1"/>
</dbReference>
<dbReference type="EMBL" id="BDGG01000003">
    <property type="protein sequence ID" value="GAU96101.1"/>
    <property type="molecule type" value="Genomic_DNA"/>
</dbReference>
<keyword evidence="6" id="KW-1185">Reference proteome</keyword>
<evidence type="ECO:0000256" key="1">
    <source>
        <dbReference type="ARBA" id="ARBA00023242"/>
    </source>
</evidence>
<dbReference type="InterPro" id="IPR040930">
    <property type="entry name" value="AF-9_AHD"/>
</dbReference>
<name>A0A1D1V2Z4_RAMVA</name>
<reference evidence="5 6" key="1">
    <citation type="journal article" date="2016" name="Nat. Commun.">
        <title>Extremotolerant tardigrade genome and improved radiotolerance of human cultured cells by tardigrade-unique protein.</title>
        <authorList>
            <person name="Hashimoto T."/>
            <person name="Horikawa D.D."/>
            <person name="Saito Y."/>
            <person name="Kuwahara H."/>
            <person name="Kozuka-Hata H."/>
            <person name="Shin-I T."/>
            <person name="Minakuchi Y."/>
            <person name="Ohishi K."/>
            <person name="Motoyama A."/>
            <person name="Aizu T."/>
            <person name="Enomoto A."/>
            <person name="Kondo K."/>
            <person name="Tanaka S."/>
            <person name="Hara Y."/>
            <person name="Koshikawa S."/>
            <person name="Sagara H."/>
            <person name="Miura T."/>
            <person name="Yokobori S."/>
            <person name="Miyagawa K."/>
            <person name="Suzuki Y."/>
            <person name="Kubo T."/>
            <person name="Oyama M."/>
            <person name="Kohara Y."/>
            <person name="Fujiyama A."/>
            <person name="Arakawa K."/>
            <person name="Katayama T."/>
            <person name="Toyoda A."/>
            <person name="Kunieda T."/>
        </authorList>
    </citation>
    <scope>NUCLEOTIDE SEQUENCE [LARGE SCALE GENOMIC DNA]</scope>
    <source>
        <strain evidence="5 6">YOKOZUNA-1</strain>
    </source>
</reference>
<feature type="compositionally biased region" description="Basic and acidic residues" evidence="3">
    <location>
        <begin position="212"/>
        <end position="235"/>
    </location>
</feature>
<dbReference type="InterPro" id="IPR038704">
    <property type="entry name" value="YEAST_sf"/>
</dbReference>
<feature type="compositionally biased region" description="Polar residues" evidence="3">
    <location>
        <begin position="282"/>
        <end position="294"/>
    </location>
</feature>
<comment type="subcellular location">
    <subcellularLocation>
        <location evidence="2">Nucleus</location>
    </subcellularLocation>
</comment>
<dbReference type="GO" id="GO:0003682">
    <property type="term" value="F:chromatin binding"/>
    <property type="evidence" value="ECO:0007669"/>
    <property type="project" value="TreeGrafter"/>
</dbReference>
<feature type="region of interest" description="Disordered" evidence="3">
    <location>
        <begin position="422"/>
        <end position="450"/>
    </location>
</feature>
<comment type="caution">
    <text evidence="5">The sequence shown here is derived from an EMBL/GenBank/DDBJ whole genome shotgun (WGS) entry which is preliminary data.</text>
</comment>
<dbReference type="Gene3D" id="2.60.40.1970">
    <property type="entry name" value="YEATS domain"/>
    <property type="match status" value="1"/>
</dbReference>
<accession>A0A1D1V2Z4</accession>
<dbReference type="GO" id="GO:0008023">
    <property type="term" value="C:transcription elongation factor complex"/>
    <property type="evidence" value="ECO:0007669"/>
    <property type="project" value="TreeGrafter"/>
</dbReference>
<gene>
    <name evidence="5" type="primary">RvY_07592-1</name>
    <name evidence="5" type="synonym">RvY_07592.1</name>
    <name evidence="5" type="ORF">RvY_07592</name>
</gene>
<dbReference type="CDD" id="cd16906">
    <property type="entry name" value="YEATS_AF-9_like"/>
    <property type="match status" value="1"/>
</dbReference>
<dbReference type="STRING" id="947166.A0A1D1V2Z4"/>
<dbReference type="GO" id="GO:0045893">
    <property type="term" value="P:positive regulation of DNA-templated transcription"/>
    <property type="evidence" value="ECO:0007669"/>
    <property type="project" value="TreeGrafter"/>
</dbReference>
<protein>
    <recommendedName>
        <fullName evidence="4">YEATS domain-containing protein</fullName>
    </recommendedName>
</protein>
<dbReference type="Proteomes" id="UP000186922">
    <property type="component" value="Unassembled WGS sequence"/>
</dbReference>
<evidence type="ECO:0000313" key="5">
    <source>
        <dbReference type="EMBL" id="GAU96101.1"/>
    </source>
</evidence>
<proteinExistence type="predicted"/>